<accession>A0AA88YGA5</accession>
<comment type="pathway">
    <text evidence="3">Protein modification; protein glycosylation.</text>
</comment>
<evidence type="ECO:0000256" key="3">
    <source>
        <dbReference type="RuleBase" id="RU363129"/>
    </source>
</evidence>
<dbReference type="PANTHER" id="PTHR11927:SF9">
    <property type="entry name" value="L-FUCOSYLTRANSFERASE"/>
    <property type="match status" value="1"/>
</dbReference>
<reference evidence="4" key="1">
    <citation type="submission" date="2019-08" db="EMBL/GenBank/DDBJ databases">
        <title>The improved chromosome-level genome for the pearl oyster Pinctada fucata martensii using PacBio sequencing and Hi-C.</title>
        <authorList>
            <person name="Zheng Z."/>
        </authorList>
    </citation>
    <scope>NUCLEOTIDE SEQUENCE</scope>
    <source>
        <strain evidence="4">ZZ-2019</strain>
        <tissue evidence="4">Adductor muscle</tissue>
    </source>
</reference>
<dbReference type="PANTHER" id="PTHR11927">
    <property type="entry name" value="GALACTOSIDE 2-L-FUCOSYLTRANSFERASE"/>
    <property type="match status" value="1"/>
</dbReference>
<keyword evidence="5" id="KW-1185">Reference proteome</keyword>
<dbReference type="InterPro" id="IPR002516">
    <property type="entry name" value="Glyco_trans_11"/>
</dbReference>
<dbReference type="CDD" id="cd11301">
    <property type="entry name" value="Fut1_Fut2_like"/>
    <property type="match status" value="1"/>
</dbReference>
<comment type="subcellular location">
    <subcellularLocation>
        <location evidence="3">Golgi apparatus</location>
        <location evidence="3">Golgi stack membrane</location>
        <topology evidence="3">Single-pass type II membrane protein</topology>
    </subcellularLocation>
</comment>
<keyword evidence="2 3" id="KW-0808">Transferase</keyword>
<keyword evidence="3" id="KW-0472">Membrane</keyword>
<dbReference type="Pfam" id="PF01531">
    <property type="entry name" value="Glyco_transf_11"/>
    <property type="match status" value="1"/>
</dbReference>
<keyword evidence="3" id="KW-0325">Glycoprotein</keyword>
<sequence>MSGNIPSSPVYGVFVSQLIRYVRACSKYKDFIVNAKLLAKIIFIILVVTFILVILRDLRNVEIEESASKLCTNSAVYNPPVACLKYQGRLGNLLFMYAFHYVYSIQKDVEMVKIGQFDLDSVFILEQGKFVTDSQYDTTFCDCLPIIEDRYDCGFDINIASITKGRSVSFLGFFQSWRYWIDYEHKIRGLFTFRSEIRKSARRQFKGMLGRRGWSVESDIFVGMHIRRGDYANKFLIDFGQKTAPLSYIKNAMTLMNKLFKNVRYVVLSDDIGWCKHNIKTRKRDIFYVEDNTAAVDMAMMTLTNHSIITAGTFGWWAAFLTNGTTIFYKDLFTRNTRYAEQFPNQETRDFFPPLWIGLDR</sequence>
<keyword evidence="3" id="KW-1133">Transmembrane helix</keyword>
<dbReference type="Proteomes" id="UP001186944">
    <property type="component" value="Unassembled WGS sequence"/>
</dbReference>
<dbReference type="GO" id="GO:0032580">
    <property type="term" value="C:Golgi cisterna membrane"/>
    <property type="evidence" value="ECO:0007669"/>
    <property type="project" value="UniProtKB-SubCell"/>
</dbReference>
<name>A0AA88YGA5_PINIB</name>
<protein>
    <recommendedName>
        <fullName evidence="3">L-Fucosyltransferase</fullName>
        <ecNumber evidence="3">2.4.1.-</ecNumber>
    </recommendedName>
</protein>
<dbReference type="GO" id="GO:0008107">
    <property type="term" value="F:galactoside 2-alpha-L-fucosyltransferase activity"/>
    <property type="evidence" value="ECO:0007669"/>
    <property type="project" value="InterPro"/>
</dbReference>
<evidence type="ECO:0000313" key="4">
    <source>
        <dbReference type="EMBL" id="KAK3104550.1"/>
    </source>
</evidence>
<comment type="similarity">
    <text evidence="3">Belongs to the glycosyltransferase 11 family.</text>
</comment>
<organism evidence="4 5">
    <name type="scientific">Pinctada imbricata</name>
    <name type="common">Atlantic pearl-oyster</name>
    <name type="synonym">Pinctada martensii</name>
    <dbReference type="NCBI Taxonomy" id="66713"/>
    <lineage>
        <taxon>Eukaryota</taxon>
        <taxon>Metazoa</taxon>
        <taxon>Spiralia</taxon>
        <taxon>Lophotrochozoa</taxon>
        <taxon>Mollusca</taxon>
        <taxon>Bivalvia</taxon>
        <taxon>Autobranchia</taxon>
        <taxon>Pteriomorphia</taxon>
        <taxon>Pterioida</taxon>
        <taxon>Pterioidea</taxon>
        <taxon>Pteriidae</taxon>
        <taxon>Pinctada</taxon>
    </lineage>
</organism>
<keyword evidence="3" id="KW-0735">Signal-anchor</keyword>
<dbReference type="GO" id="GO:0005975">
    <property type="term" value="P:carbohydrate metabolic process"/>
    <property type="evidence" value="ECO:0007669"/>
    <property type="project" value="InterPro"/>
</dbReference>
<dbReference type="EMBL" id="VSWD01000004">
    <property type="protein sequence ID" value="KAK3104550.1"/>
    <property type="molecule type" value="Genomic_DNA"/>
</dbReference>
<evidence type="ECO:0000256" key="2">
    <source>
        <dbReference type="ARBA" id="ARBA00022679"/>
    </source>
</evidence>
<keyword evidence="1 3" id="KW-0328">Glycosyltransferase</keyword>
<evidence type="ECO:0000313" key="5">
    <source>
        <dbReference type="Proteomes" id="UP001186944"/>
    </source>
</evidence>
<dbReference type="AlphaFoldDB" id="A0AA88YGA5"/>
<dbReference type="EC" id="2.4.1.-" evidence="3"/>
<keyword evidence="3" id="KW-0333">Golgi apparatus</keyword>
<keyword evidence="3" id="KW-0812">Transmembrane</keyword>
<comment type="caution">
    <text evidence="4">The sequence shown here is derived from an EMBL/GenBank/DDBJ whole genome shotgun (WGS) entry which is preliminary data.</text>
</comment>
<gene>
    <name evidence="4" type="ORF">FSP39_004754</name>
</gene>
<proteinExistence type="inferred from homology"/>
<feature type="transmembrane region" description="Helical" evidence="3">
    <location>
        <begin position="37"/>
        <end position="55"/>
    </location>
</feature>
<evidence type="ECO:0000256" key="1">
    <source>
        <dbReference type="ARBA" id="ARBA00022676"/>
    </source>
</evidence>